<keyword evidence="5" id="KW-0460">Magnesium</keyword>
<dbReference type="PANTHER" id="PTHR12001">
    <property type="entry name" value="GERANYLGERANYL PYROPHOSPHATE SYNTHASE"/>
    <property type="match status" value="1"/>
</dbReference>
<dbReference type="InterPro" id="IPR000092">
    <property type="entry name" value="Polyprenyl_synt"/>
</dbReference>
<accession>A0A915TXY7</accession>
<dbReference type="PROSITE" id="PS00723">
    <property type="entry name" value="POLYPRENYL_SYNTHASE_1"/>
    <property type="match status" value="1"/>
</dbReference>
<dbReference type="CDD" id="cd00685">
    <property type="entry name" value="Trans_IPPS_HT"/>
    <property type="match status" value="1"/>
</dbReference>
<dbReference type="InterPro" id="IPR008949">
    <property type="entry name" value="Isoprenoid_synthase_dom_sf"/>
</dbReference>
<dbReference type="GO" id="GO:0008299">
    <property type="term" value="P:isoprenoid biosynthetic process"/>
    <property type="evidence" value="ECO:0007669"/>
    <property type="project" value="InterPro"/>
</dbReference>
<dbReference type="InterPro" id="IPR033749">
    <property type="entry name" value="Polyprenyl_synt_CS"/>
</dbReference>
<dbReference type="Proteomes" id="UP001063350">
    <property type="component" value="Chromosome"/>
</dbReference>
<evidence type="ECO:0000313" key="8">
    <source>
        <dbReference type="Proteomes" id="UP001063350"/>
    </source>
</evidence>
<reference evidence="7" key="1">
    <citation type="submission" date="2020-12" db="EMBL/GenBank/DDBJ databases">
        <title>Desulfobium dissulfuricans gen. nov., sp. nov., a novel mesophilic, sulfate-reducing bacterium isolated from a deep-sea hydrothermal vent.</title>
        <authorList>
            <person name="Hashimoto Y."/>
            <person name="Tame A."/>
            <person name="Sawayama S."/>
            <person name="Miyazaki J."/>
            <person name="Takai K."/>
            <person name="Nakagawa S."/>
        </authorList>
    </citation>
    <scope>NUCLEOTIDE SEQUENCE</scope>
    <source>
        <strain evidence="7">GF1</strain>
    </source>
</reference>
<sequence length="310" mass="33372">MRHDLAQCLAGNDPLLIEVLEYALFGGGKRIRPLLAILSARICGCDDDAIYRLAAAFEYLHVATLIHDDVIDHAATRRGREAVGAKYGMAAAILAGDWLHARSMYLIGHLAGPEGLEVFCSATTAMVDGEFLQLRHVANPSVSSQQYFDVIERKTGRLISSTCEIGAIFAGATPGQREALRTYGARIGAAFQVIDDLLDYLGDQEATGKKTGNDFIEGKLTLPLIHTLGAASATDRSTISDCILGDRDDAAAYATICSMMEQYDGYATARKTAEELVAGGIGALDIFRDGCQEIYGLLRTLALYILSRNS</sequence>
<dbReference type="PROSITE" id="PS00444">
    <property type="entry name" value="POLYPRENYL_SYNTHASE_2"/>
    <property type="match status" value="1"/>
</dbReference>
<dbReference type="PANTHER" id="PTHR12001:SF69">
    <property type="entry name" value="ALL TRANS-POLYPRENYL-DIPHOSPHATE SYNTHASE PDSS1"/>
    <property type="match status" value="1"/>
</dbReference>
<evidence type="ECO:0000256" key="1">
    <source>
        <dbReference type="ARBA" id="ARBA00001946"/>
    </source>
</evidence>
<name>A0A915TXY7_9BACT</name>
<dbReference type="SUPFAM" id="SSF48576">
    <property type="entry name" value="Terpenoid synthases"/>
    <property type="match status" value="1"/>
</dbReference>
<dbReference type="Pfam" id="PF00348">
    <property type="entry name" value="polyprenyl_synt"/>
    <property type="match status" value="1"/>
</dbReference>
<keyword evidence="3 6" id="KW-0808">Transferase</keyword>
<dbReference type="SFLD" id="SFLDS00005">
    <property type="entry name" value="Isoprenoid_Synthase_Type_I"/>
    <property type="match status" value="1"/>
</dbReference>
<evidence type="ECO:0000256" key="2">
    <source>
        <dbReference type="ARBA" id="ARBA00006706"/>
    </source>
</evidence>
<evidence type="ECO:0000256" key="3">
    <source>
        <dbReference type="ARBA" id="ARBA00022679"/>
    </source>
</evidence>
<proteinExistence type="inferred from homology"/>
<evidence type="ECO:0000313" key="7">
    <source>
        <dbReference type="EMBL" id="BCO07818.1"/>
    </source>
</evidence>
<gene>
    <name evidence="7" type="primary">ispB</name>
    <name evidence="7" type="ORF">GF1_01940</name>
</gene>
<protein>
    <submittedName>
        <fullName evidence="7">Octaprenyl diphosphate synthase</fullName>
    </submittedName>
</protein>
<evidence type="ECO:0000256" key="5">
    <source>
        <dbReference type="ARBA" id="ARBA00022842"/>
    </source>
</evidence>
<comment type="similarity">
    <text evidence="2 6">Belongs to the FPP/GGPP synthase family.</text>
</comment>
<evidence type="ECO:0000256" key="6">
    <source>
        <dbReference type="RuleBase" id="RU004466"/>
    </source>
</evidence>
<dbReference type="Gene3D" id="1.10.600.10">
    <property type="entry name" value="Farnesyl Diphosphate Synthase"/>
    <property type="match status" value="1"/>
</dbReference>
<comment type="cofactor">
    <cofactor evidence="1">
        <name>Mg(2+)</name>
        <dbReference type="ChEBI" id="CHEBI:18420"/>
    </cofactor>
</comment>
<dbReference type="GO" id="GO:0004659">
    <property type="term" value="F:prenyltransferase activity"/>
    <property type="evidence" value="ECO:0007669"/>
    <property type="project" value="InterPro"/>
</dbReference>
<dbReference type="EMBL" id="AP024233">
    <property type="protein sequence ID" value="BCO07818.1"/>
    <property type="molecule type" value="Genomic_DNA"/>
</dbReference>
<keyword evidence="8" id="KW-1185">Reference proteome</keyword>
<dbReference type="KEGG" id="ddu:GF1_01940"/>
<dbReference type="GO" id="GO:0046872">
    <property type="term" value="F:metal ion binding"/>
    <property type="evidence" value="ECO:0007669"/>
    <property type="project" value="UniProtKB-KW"/>
</dbReference>
<organism evidence="7 8">
    <name type="scientific">Desulfolithobacter dissulfuricans</name>
    <dbReference type="NCBI Taxonomy" id="2795293"/>
    <lineage>
        <taxon>Bacteria</taxon>
        <taxon>Pseudomonadati</taxon>
        <taxon>Thermodesulfobacteriota</taxon>
        <taxon>Desulfobulbia</taxon>
        <taxon>Desulfobulbales</taxon>
        <taxon>Desulfobulbaceae</taxon>
        <taxon>Desulfolithobacter</taxon>
    </lineage>
</organism>
<dbReference type="AlphaFoldDB" id="A0A915TXY7"/>
<keyword evidence="4" id="KW-0479">Metal-binding</keyword>
<evidence type="ECO:0000256" key="4">
    <source>
        <dbReference type="ARBA" id="ARBA00022723"/>
    </source>
</evidence>